<keyword evidence="1" id="KW-0472">Membrane</keyword>
<gene>
    <name evidence="2" type="ORF">CPAG_03278</name>
</gene>
<evidence type="ECO:0000313" key="2">
    <source>
        <dbReference type="EMBL" id="KMM66942.1"/>
    </source>
</evidence>
<organism evidence="2 3">
    <name type="scientific">Coccidioides posadasii RMSCC 3488</name>
    <dbReference type="NCBI Taxonomy" id="454284"/>
    <lineage>
        <taxon>Eukaryota</taxon>
        <taxon>Fungi</taxon>
        <taxon>Dikarya</taxon>
        <taxon>Ascomycota</taxon>
        <taxon>Pezizomycotina</taxon>
        <taxon>Eurotiomycetes</taxon>
        <taxon>Eurotiomycetidae</taxon>
        <taxon>Onygenales</taxon>
        <taxon>Onygenaceae</taxon>
        <taxon>Coccidioides</taxon>
    </lineage>
</organism>
<keyword evidence="1" id="KW-0812">Transmembrane</keyword>
<accession>A0A0J6I698</accession>
<dbReference type="VEuPathDB" id="FungiDB:CPAG_03278"/>
<name>A0A0J6I698_COCPO</name>
<reference evidence="3" key="3">
    <citation type="journal article" date="2010" name="Genome Res.">
        <title>Population genomic sequencing of Coccidioides fungi reveals recent hybridization and transposon control.</title>
        <authorList>
            <person name="Neafsey D.E."/>
            <person name="Barker B.M."/>
            <person name="Sharpton T.J."/>
            <person name="Stajich J.E."/>
            <person name="Park D.J."/>
            <person name="Whiston E."/>
            <person name="Hung C.-Y."/>
            <person name="McMahan C."/>
            <person name="White J."/>
            <person name="Sykes S."/>
            <person name="Heiman D."/>
            <person name="Young S."/>
            <person name="Zeng Q."/>
            <person name="Abouelleil A."/>
            <person name="Aftuck L."/>
            <person name="Bessette D."/>
            <person name="Brown A."/>
            <person name="FitzGerald M."/>
            <person name="Lui A."/>
            <person name="Macdonald J.P."/>
            <person name="Priest M."/>
            <person name="Orbach M.J."/>
            <person name="Galgiani J.N."/>
            <person name="Kirkland T.N."/>
            <person name="Cole G.T."/>
            <person name="Birren B.W."/>
            <person name="Henn M.R."/>
            <person name="Taylor J.W."/>
            <person name="Rounsley S.D."/>
        </authorList>
    </citation>
    <scope>NUCLEOTIDE SEQUENCE [LARGE SCALE GENOMIC DNA]</scope>
    <source>
        <strain evidence="3">RMSCC 3488</strain>
    </source>
</reference>
<evidence type="ECO:0000313" key="3">
    <source>
        <dbReference type="Proteomes" id="UP000054567"/>
    </source>
</evidence>
<sequence length="117" mass="13588">MNRDRKVRMWPSKKMLCIVTRAFVKNLGMEPQAQGKENSHDDIQSHDLNFLPGEGLRYGGLVIAAQPLHKHHAFLQKFQSATLEMPTADELTWFLNIWYLMRVLIVLVFQTTTNAYE</sequence>
<reference evidence="3" key="2">
    <citation type="journal article" date="2009" name="Genome Res.">
        <title>Comparative genomic analyses of the human fungal pathogens Coccidioides and their relatives.</title>
        <authorList>
            <person name="Sharpton T.J."/>
            <person name="Stajich J.E."/>
            <person name="Rounsley S.D."/>
            <person name="Gardner M.J."/>
            <person name="Wortman J.R."/>
            <person name="Jordar V.S."/>
            <person name="Maiti R."/>
            <person name="Kodira C.D."/>
            <person name="Neafsey D.E."/>
            <person name="Zeng Q."/>
            <person name="Hung C.-Y."/>
            <person name="McMahan C."/>
            <person name="Muszewska A."/>
            <person name="Grynberg M."/>
            <person name="Mandel M.A."/>
            <person name="Kellner E.M."/>
            <person name="Barker B.M."/>
            <person name="Galgiani J.N."/>
            <person name="Orbach M.J."/>
            <person name="Kirkland T.N."/>
            <person name="Cole G.T."/>
            <person name="Henn M.R."/>
            <person name="Birren B.W."/>
            <person name="Taylor J.W."/>
        </authorList>
    </citation>
    <scope>NUCLEOTIDE SEQUENCE [LARGE SCALE GENOMIC DNA]</scope>
    <source>
        <strain evidence="3">RMSCC 3488</strain>
    </source>
</reference>
<reference evidence="2 3" key="1">
    <citation type="submission" date="2007-06" db="EMBL/GenBank/DDBJ databases">
        <title>The Genome Sequence of Coccidioides posadasii RMSCC_3488.</title>
        <authorList>
            <consortium name="Coccidioides Genome Resources Consortium"/>
            <consortium name="The Broad Institute Genome Sequencing Platform"/>
            <person name="Henn M.R."/>
            <person name="Sykes S."/>
            <person name="Young S."/>
            <person name="Jaffe D."/>
            <person name="Berlin A."/>
            <person name="Alvarez P."/>
            <person name="Butler J."/>
            <person name="Gnerre S."/>
            <person name="Grabherr M."/>
            <person name="Mauceli E."/>
            <person name="Brockman W."/>
            <person name="Kodira C."/>
            <person name="Alvarado L."/>
            <person name="Zeng Q."/>
            <person name="Crawford M."/>
            <person name="Antoine C."/>
            <person name="Devon K."/>
            <person name="Galgiani J."/>
            <person name="Orsborn K."/>
            <person name="Lewis M.L."/>
            <person name="Nusbaum C."/>
            <person name="Galagan J."/>
            <person name="Birren B."/>
        </authorList>
    </citation>
    <scope>NUCLEOTIDE SEQUENCE [LARGE SCALE GENOMIC DNA]</scope>
    <source>
        <strain evidence="2 3">RMSCC 3488</strain>
    </source>
</reference>
<dbReference type="AlphaFoldDB" id="A0A0J6I698"/>
<proteinExistence type="predicted"/>
<dbReference type="EMBL" id="DS268110">
    <property type="protein sequence ID" value="KMM66942.1"/>
    <property type="molecule type" value="Genomic_DNA"/>
</dbReference>
<keyword evidence="1" id="KW-1133">Transmembrane helix</keyword>
<protein>
    <submittedName>
        <fullName evidence="2">Uncharacterized protein</fullName>
    </submittedName>
</protein>
<feature type="transmembrane region" description="Helical" evidence="1">
    <location>
        <begin position="91"/>
        <end position="109"/>
    </location>
</feature>
<dbReference type="Proteomes" id="UP000054567">
    <property type="component" value="Unassembled WGS sequence"/>
</dbReference>
<evidence type="ECO:0000256" key="1">
    <source>
        <dbReference type="SAM" id="Phobius"/>
    </source>
</evidence>